<sequence>MRFEWWAMAQIMPSGEFHIQETRKSPLDHQLPAFMTYVALIIYSSPKDCSLKHCRRRCDICWPLFF</sequence>
<evidence type="ECO:0000313" key="2">
    <source>
        <dbReference type="Proteomes" id="UP000886520"/>
    </source>
</evidence>
<dbReference type="EMBL" id="JABFUD020000022">
    <property type="protein sequence ID" value="KAI5061968.1"/>
    <property type="molecule type" value="Genomic_DNA"/>
</dbReference>
<evidence type="ECO:0000313" key="1">
    <source>
        <dbReference type="EMBL" id="KAI5061968.1"/>
    </source>
</evidence>
<accession>A0A9D4U6M2</accession>
<protein>
    <submittedName>
        <fullName evidence="1">Uncharacterized protein</fullName>
    </submittedName>
</protein>
<dbReference type="Proteomes" id="UP000886520">
    <property type="component" value="Chromosome 22"/>
</dbReference>
<name>A0A9D4U6M2_ADICA</name>
<dbReference type="AlphaFoldDB" id="A0A9D4U6M2"/>
<organism evidence="1 2">
    <name type="scientific">Adiantum capillus-veneris</name>
    <name type="common">Maidenhair fern</name>
    <dbReference type="NCBI Taxonomy" id="13818"/>
    <lineage>
        <taxon>Eukaryota</taxon>
        <taxon>Viridiplantae</taxon>
        <taxon>Streptophyta</taxon>
        <taxon>Embryophyta</taxon>
        <taxon>Tracheophyta</taxon>
        <taxon>Polypodiopsida</taxon>
        <taxon>Polypodiidae</taxon>
        <taxon>Polypodiales</taxon>
        <taxon>Pteridineae</taxon>
        <taxon>Pteridaceae</taxon>
        <taxon>Vittarioideae</taxon>
        <taxon>Adiantum</taxon>
    </lineage>
</organism>
<proteinExistence type="predicted"/>
<gene>
    <name evidence="1" type="ORF">GOP47_0022507</name>
</gene>
<reference evidence="1" key="1">
    <citation type="submission" date="2021-01" db="EMBL/GenBank/DDBJ databases">
        <title>Adiantum capillus-veneris genome.</title>
        <authorList>
            <person name="Fang Y."/>
            <person name="Liao Q."/>
        </authorList>
    </citation>
    <scope>NUCLEOTIDE SEQUENCE</scope>
    <source>
        <strain evidence="1">H3</strain>
        <tissue evidence="1">Leaf</tissue>
    </source>
</reference>
<keyword evidence="2" id="KW-1185">Reference proteome</keyword>
<comment type="caution">
    <text evidence="1">The sequence shown here is derived from an EMBL/GenBank/DDBJ whole genome shotgun (WGS) entry which is preliminary data.</text>
</comment>